<dbReference type="PANTHER" id="PTHR48081:SF8">
    <property type="entry name" value="ALPHA_BETA HYDROLASE FOLD-3 DOMAIN-CONTAINING PROTEIN-RELATED"/>
    <property type="match status" value="1"/>
</dbReference>
<name>A0A8H7TMH4_9HELO</name>
<protein>
    <recommendedName>
        <fullName evidence="2">Alpha/beta hydrolase fold-3 domain-containing protein</fullName>
    </recommendedName>
</protein>
<dbReference type="InterPro" id="IPR029058">
    <property type="entry name" value="AB_hydrolase_fold"/>
</dbReference>
<dbReference type="SUPFAM" id="SSF53474">
    <property type="entry name" value="alpha/beta-Hydrolases"/>
    <property type="match status" value="1"/>
</dbReference>
<organism evidence="3 4">
    <name type="scientific">Cadophora malorum</name>
    <dbReference type="NCBI Taxonomy" id="108018"/>
    <lineage>
        <taxon>Eukaryota</taxon>
        <taxon>Fungi</taxon>
        <taxon>Dikarya</taxon>
        <taxon>Ascomycota</taxon>
        <taxon>Pezizomycotina</taxon>
        <taxon>Leotiomycetes</taxon>
        <taxon>Helotiales</taxon>
        <taxon>Ploettnerulaceae</taxon>
        <taxon>Cadophora</taxon>
    </lineage>
</organism>
<evidence type="ECO:0000313" key="4">
    <source>
        <dbReference type="Proteomes" id="UP000664132"/>
    </source>
</evidence>
<dbReference type="OrthoDB" id="408631at2759"/>
<accession>A0A8H7TMH4</accession>
<feature type="domain" description="Alpha/beta hydrolase fold-3" evidence="2">
    <location>
        <begin position="97"/>
        <end position="307"/>
    </location>
</feature>
<dbReference type="Pfam" id="PF07859">
    <property type="entry name" value="Abhydrolase_3"/>
    <property type="match status" value="1"/>
</dbReference>
<reference evidence="3" key="1">
    <citation type="submission" date="2021-02" db="EMBL/GenBank/DDBJ databases">
        <title>Genome sequence Cadophora malorum strain M34.</title>
        <authorList>
            <person name="Stefanovic E."/>
            <person name="Vu D."/>
            <person name="Scully C."/>
            <person name="Dijksterhuis J."/>
            <person name="Roader J."/>
            <person name="Houbraken J."/>
        </authorList>
    </citation>
    <scope>NUCLEOTIDE SEQUENCE</scope>
    <source>
        <strain evidence="3">M34</strain>
    </source>
</reference>
<dbReference type="Proteomes" id="UP000664132">
    <property type="component" value="Unassembled WGS sequence"/>
</dbReference>
<keyword evidence="1" id="KW-0378">Hydrolase</keyword>
<comment type="caution">
    <text evidence="3">The sequence shown here is derived from an EMBL/GenBank/DDBJ whole genome shotgun (WGS) entry which is preliminary data.</text>
</comment>
<evidence type="ECO:0000259" key="2">
    <source>
        <dbReference type="Pfam" id="PF07859"/>
    </source>
</evidence>
<dbReference type="InterPro" id="IPR013094">
    <property type="entry name" value="AB_hydrolase_3"/>
</dbReference>
<dbReference type="EMBL" id="JAFJYH010000062">
    <property type="protein sequence ID" value="KAG4421608.1"/>
    <property type="molecule type" value="Genomic_DNA"/>
</dbReference>
<keyword evidence="4" id="KW-1185">Reference proteome</keyword>
<proteinExistence type="predicted"/>
<evidence type="ECO:0000256" key="1">
    <source>
        <dbReference type="ARBA" id="ARBA00022801"/>
    </source>
</evidence>
<sequence>MCSPSQERRKIYQPLHPLTRSRLDPQYAAIHDFHLQYIPPSESIPWGPDSRSLPGMPSHFSSAPIPVGSTRDINLGLFKVRAFTPTGEKPEVGWPVLLWFHGGGCVLGDIGSENNFLTMLCERARCVVVTVDYRLAPENPFPAAVDDAVAALEWVVKSGDEELGIDTTKIAVGGSSSGGNLATVLSLLASTLTPAISLTFLLLTIPVIDQTATSETSWSSNANAPWLTPARMTWYRDMYLTNPEDSKKWTASPNLAPKDVLAKSPPVWMGVSECDILCAEGMAYAELLRELSVDVECVVYPGSTHSILALDG</sequence>
<dbReference type="GO" id="GO:0016787">
    <property type="term" value="F:hydrolase activity"/>
    <property type="evidence" value="ECO:0007669"/>
    <property type="project" value="UniProtKB-KW"/>
</dbReference>
<dbReference type="PANTHER" id="PTHR48081">
    <property type="entry name" value="AB HYDROLASE SUPERFAMILY PROTEIN C4A8.06C"/>
    <property type="match status" value="1"/>
</dbReference>
<dbReference type="InterPro" id="IPR050300">
    <property type="entry name" value="GDXG_lipolytic_enzyme"/>
</dbReference>
<dbReference type="Gene3D" id="3.40.50.1820">
    <property type="entry name" value="alpha/beta hydrolase"/>
    <property type="match status" value="1"/>
</dbReference>
<gene>
    <name evidence="3" type="ORF">IFR04_005227</name>
</gene>
<dbReference type="AlphaFoldDB" id="A0A8H7TMH4"/>
<evidence type="ECO:0000313" key="3">
    <source>
        <dbReference type="EMBL" id="KAG4421608.1"/>
    </source>
</evidence>